<dbReference type="KEGG" id="acid:CBP33_10775"/>
<dbReference type="Proteomes" id="UP000194432">
    <property type="component" value="Chromosome 1"/>
</dbReference>
<reference evidence="1 2" key="1">
    <citation type="submission" date="2017-05" db="EMBL/GenBank/DDBJ databases">
        <title>Polyphasic characterization of four soil-derived phenanthrene-degrading Acidovorax strains and proposal of Acidovorax phenanthrenivorans sp. nov.</title>
        <authorList>
            <person name="Singleton D.R."/>
            <person name="Lee J."/>
            <person name="Dickey A.N."/>
            <person name="Stroud A."/>
            <person name="Scholl E.H."/>
            <person name="Wright F.A."/>
            <person name="Aitken M.D."/>
        </authorList>
    </citation>
    <scope>NUCLEOTIDE SEQUENCE [LARGE SCALE GENOMIC DNA]</scope>
    <source>
        <strain evidence="1">NA3</strain>
    </source>
</reference>
<dbReference type="InterPro" id="IPR014942">
    <property type="entry name" value="AbiEii"/>
</dbReference>
<evidence type="ECO:0000313" key="1">
    <source>
        <dbReference type="EMBL" id="ART52009.1"/>
    </source>
</evidence>
<sequence length="280" mass="31601">MLHDLSARFDLVPLAQVVRPLRAVALPLGTDFFLMGAAARDVMLLHVHGIDTQRKTQDMDFGVMVRDWGTFAALRQALIECGEFEAVSNDATHKLRHKQTKYPLDIVPFGGVERADRTLAWPPDEHTVFDCFGMREALQASHKVQLPENVWAQVASMPALAMLKITAWQDRKLTHPGRDAPDLLLYLRHYLECDNYEYAGTQHADLFEVDDFDHEEVSARLLARDMLPLMDAPAARRIVAILQPETDEQGPLLLAKQSGVALARARRMIHALCTELFQKT</sequence>
<gene>
    <name evidence="1" type="ORF">CBP34_10545</name>
</gene>
<organism evidence="1 2">
    <name type="scientific">Acidovorax carolinensis</name>
    <dbReference type="NCBI Taxonomy" id="553814"/>
    <lineage>
        <taxon>Bacteria</taxon>
        <taxon>Pseudomonadati</taxon>
        <taxon>Pseudomonadota</taxon>
        <taxon>Betaproteobacteria</taxon>
        <taxon>Burkholderiales</taxon>
        <taxon>Comamonadaceae</taxon>
        <taxon>Acidovorax</taxon>
    </lineage>
</organism>
<keyword evidence="2" id="KW-1185">Reference proteome</keyword>
<accession>A0A240U2B6</accession>
<dbReference type="EMBL" id="CP021361">
    <property type="protein sequence ID" value="ART52009.1"/>
    <property type="molecule type" value="Genomic_DNA"/>
</dbReference>
<proteinExistence type="predicted"/>
<accession>A0A240TTR7</accession>
<dbReference type="AlphaFoldDB" id="A0A240TTR7"/>
<evidence type="ECO:0000313" key="2">
    <source>
        <dbReference type="Proteomes" id="UP000194432"/>
    </source>
</evidence>
<protein>
    <submittedName>
        <fullName evidence="1">Uncharacterized protein</fullName>
    </submittedName>
</protein>
<dbReference type="KEGG" id="acin:CBP34_10545"/>
<dbReference type="RefSeq" id="WP_086912555.1">
    <property type="nucleotide sequence ID" value="NZ_CP021361.1"/>
</dbReference>
<name>A0A240TTR7_9BURK</name>
<dbReference type="Pfam" id="PF08843">
    <property type="entry name" value="AbiEii"/>
    <property type="match status" value="1"/>
</dbReference>